<evidence type="ECO:0000259" key="8">
    <source>
        <dbReference type="PROSITE" id="PS51999"/>
    </source>
</evidence>
<gene>
    <name evidence="9" type="ORF">C1SCF055_LOCUS11530</name>
</gene>
<feature type="domain" description="GRF-type" evidence="8">
    <location>
        <begin position="762"/>
        <end position="801"/>
    </location>
</feature>
<feature type="domain" description="Integrase catalytic" evidence="7">
    <location>
        <begin position="1389"/>
        <end position="1559"/>
    </location>
</feature>
<proteinExistence type="predicted"/>
<evidence type="ECO:0000256" key="3">
    <source>
        <dbReference type="ARBA" id="ARBA00022833"/>
    </source>
</evidence>
<evidence type="ECO:0000313" key="12">
    <source>
        <dbReference type="Proteomes" id="UP001152797"/>
    </source>
</evidence>
<feature type="compositionally biased region" description="Gly residues" evidence="6">
    <location>
        <begin position="269"/>
        <end position="284"/>
    </location>
</feature>
<feature type="region of interest" description="Disordered" evidence="6">
    <location>
        <begin position="267"/>
        <end position="298"/>
    </location>
</feature>
<dbReference type="InterPro" id="IPR021109">
    <property type="entry name" value="Peptidase_aspartic_dom_sf"/>
</dbReference>
<feature type="compositionally biased region" description="Gly residues" evidence="6">
    <location>
        <begin position="1748"/>
        <end position="1757"/>
    </location>
</feature>
<comment type="caution">
    <text evidence="9">The sequence shown here is derived from an EMBL/GenBank/DDBJ whole genome shotgun (WGS) entry which is preliminary data.</text>
</comment>
<protein>
    <submittedName>
        <fullName evidence="11">Retrovirus-related Pol polyprotein from transposon RE1 (Retro element 1) (AtRE1)</fullName>
    </submittedName>
</protein>
<name>A0A9P1C2M3_9DINO</name>
<organism evidence="9">
    <name type="scientific">Cladocopium goreaui</name>
    <dbReference type="NCBI Taxonomy" id="2562237"/>
    <lineage>
        <taxon>Eukaryota</taxon>
        <taxon>Sar</taxon>
        <taxon>Alveolata</taxon>
        <taxon>Dinophyceae</taxon>
        <taxon>Suessiales</taxon>
        <taxon>Symbiodiniaceae</taxon>
        <taxon>Cladocopium</taxon>
    </lineage>
</organism>
<keyword evidence="1" id="KW-0479">Metal-binding</keyword>
<feature type="compositionally biased region" description="Low complexity" evidence="6">
    <location>
        <begin position="718"/>
        <end position="746"/>
    </location>
</feature>
<reference evidence="9" key="1">
    <citation type="submission" date="2022-10" db="EMBL/GenBank/DDBJ databases">
        <authorList>
            <person name="Chen Y."/>
            <person name="Dougan E. K."/>
            <person name="Chan C."/>
            <person name="Rhodes N."/>
            <person name="Thang M."/>
        </authorList>
    </citation>
    <scope>NUCLEOTIDE SEQUENCE</scope>
</reference>
<feature type="coiled-coil region" evidence="5">
    <location>
        <begin position="828"/>
        <end position="895"/>
    </location>
</feature>
<dbReference type="GO" id="GO:0003676">
    <property type="term" value="F:nucleic acid binding"/>
    <property type="evidence" value="ECO:0007669"/>
    <property type="project" value="InterPro"/>
</dbReference>
<feature type="compositionally biased region" description="Low complexity" evidence="6">
    <location>
        <begin position="1758"/>
        <end position="1770"/>
    </location>
</feature>
<dbReference type="Proteomes" id="UP001152797">
    <property type="component" value="Unassembled WGS sequence"/>
</dbReference>
<evidence type="ECO:0000313" key="11">
    <source>
        <dbReference type="EMBL" id="CAL4771282.1"/>
    </source>
</evidence>
<dbReference type="EMBL" id="CAMXCT030000849">
    <property type="protein sequence ID" value="CAL4771282.1"/>
    <property type="molecule type" value="Genomic_DNA"/>
</dbReference>
<evidence type="ECO:0000256" key="6">
    <source>
        <dbReference type="SAM" id="MobiDB-lite"/>
    </source>
</evidence>
<feature type="region of interest" description="Disordered" evidence="6">
    <location>
        <begin position="716"/>
        <end position="754"/>
    </location>
</feature>
<evidence type="ECO:0000256" key="5">
    <source>
        <dbReference type="SAM" id="Coils"/>
    </source>
</evidence>
<dbReference type="PROSITE" id="PS50994">
    <property type="entry name" value="INTEGRASE"/>
    <property type="match status" value="1"/>
</dbReference>
<dbReference type="GO" id="GO:0015074">
    <property type="term" value="P:DNA integration"/>
    <property type="evidence" value="ECO:0007669"/>
    <property type="project" value="InterPro"/>
</dbReference>
<dbReference type="PROSITE" id="PS51999">
    <property type="entry name" value="ZF_GRF"/>
    <property type="match status" value="1"/>
</dbReference>
<dbReference type="InterPro" id="IPR001584">
    <property type="entry name" value="Integrase_cat-core"/>
</dbReference>
<evidence type="ECO:0000313" key="9">
    <source>
        <dbReference type="EMBL" id="CAI3983970.1"/>
    </source>
</evidence>
<dbReference type="EMBL" id="CAMXCT010000849">
    <property type="protein sequence ID" value="CAI3983970.1"/>
    <property type="molecule type" value="Genomic_DNA"/>
</dbReference>
<evidence type="ECO:0000259" key="7">
    <source>
        <dbReference type="PROSITE" id="PS50994"/>
    </source>
</evidence>
<keyword evidence="12" id="KW-1185">Reference proteome</keyword>
<evidence type="ECO:0000256" key="1">
    <source>
        <dbReference type="ARBA" id="ARBA00022723"/>
    </source>
</evidence>
<feature type="compositionally biased region" description="Polar residues" evidence="6">
    <location>
        <begin position="1827"/>
        <end position="1839"/>
    </location>
</feature>
<dbReference type="InterPro" id="IPR010666">
    <property type="entry name" value="Znf_GRF"/>
</dbReference>
<accession>A0A9P1C2M3</accession>
<keyword evidence="2 4" id="KW-0863">Zinc-finger</keyword>
<feature type="region of interest" description="Disordered" evidence="6">
    <location>
        <begin position="1307"/>
        <end position="1331"/>
    </location>
</feature>
<evidence type="ECO:0000256" key="2">
    <source>
        <dbReference type="ARBA" id="ARBA00022771"/>
    </source>
</evidence>
<reference evidence="10" key="2">
    <citation type="submission" date="2024-04" db="EMBL/GenBank/DDBJ databases">
        <authorList>
            <person name="Chen Y."/>
            <person name="Shah S."/>
            <person name="Dougan E. K."/>
            <person name="Thang M."/>
            <person name="Chan C."/>
        </authorList>
    </citation>
    <scope>NUCLEOTIDE SEQUENCE [LARGE SCALE GENOMIC DNA]</scope>
</reference>
<dbReference type="InterPro" id="IPR036397">
    <property type="entry name" value="RNaseH_sf"/>
</dbReference>
<dbReference type="InterPro" id="IPR012337">
    <property type="entry name" value="RNaseH-like_sf"/>
</dbReference>
<feature type="region of interest" description="Disordered" evidence="6">
    <location>
        <begin position="1717"/>
        <end position="1878"/>
    </location>
</feature>
<evidence type="ECO:0000256" key="4">
    <source>
        <dbReference type="PROSITE-ProRule" id="PRU01343"/>
    </source>
</evidence>
<dbReference type="Pfam" id="PF06839">
    <property type="entry name" value="Zn_ribbon_GRF"/>
    <property type="match status" value="1"/>
</dbReference>
<dbReference type="SUPFAM" id="SSF53098">
    <property type="entry name" value="Ribonuclease H-like"/>
    <property type="match status" value="1"/>
</dbReference>
<dbReference type="OrthoDB" id="423825at2759"/>
<keyword evidence="3" id="KW-0862">Zinc</keyword>
<dbReference type="Gene3D" id="2.40.70.10">
    <property type="entry name" value="Acid Proteases"/>
    <property type="match status" value="1"/>
</dbReference>
<dbReference type="EMBL" id="CAMXCT020000849">
    <property type="protein sequence ID" value="CAL1137345.1"/>
    <property type="molecule type" value="Genomic_DNA"/>
</dbReference>
<sequence>MTQTGAAESEVGSVANASRDRDPPPAFDGKNPDEMKRYMRDLRLWRWETDTPKVKHAVKMLRQLTGPARAAADEVSVETIMTEQGADAILAKLKEHFQPHLEAAMPRAFERAVYGESRKAKESLQEYVIRCDQAFKELADEQVALPDVVKGYIMFRQCNLTQTQEDQITTWTQGKYDRDQIVSALRKLEKVQREKSGSKTYVVDADDEHASEEIFTTILEEGDEEIEQYVHLAEGDLDQIYDEADVHAALATYQQVRRAIRDQKNSRGFKGGKSFGKGSAGRPGFGMKLQQDSSSAVSSSAKESIMSGKSGFVHVGSEGSTMLCMNSSFVLPPLCDPPPLQSSISSSLSSSALDVSKHVETPCILLGKNVGSFAENMQFCGITTHGAFGLVDTAAQSGLVGVGALNRLKDALKDHGLKVRWTSKVGQARGVGGEAKCKGVVEIPMGVGGVCGVLEATVVEDDVPLLLPVKLLKDLKAIIDFSQDQLFLKKFGVGSMLSTLPSGHVAVSIVDFGRDGWQLPIEAKAKGLVDCEFRLFTSEAMNNSVLISHELPSLCPFMRKDQDEEMRQPTESGGEVRNPRALLLWRRVMIKIREIMQIFEGNEHPELVALPEDGFSSGYLLPLSAQAPTVPALPTFPGHSTKQEQMAQQIKTGIPLPPRKSQQLPRVSVAACAHPTKSLCGGGNQHQKEVWCTDCHARWKVETTVRSVGATGKAAVKASPLTTPTSLRTSLGSPTLSPPTSSMATPASPPATPKMMPVGMRCKCNAPAERMTVKKEGATKGRHFFKCHQRICDYFQWDPEEVRALQEAMASKSQKREPEVSPEVCRLREELEMEKRKMTEERLSMAQAQQVKEQETANQFEMMMSQANQRHQEMIEETQRRNENLLQESNQQHQQLLDVNDMAYRTHVQQLQHQLCWLTTLVGEERIQEGEHELSQPRAPVSREVLGKDLSHQDMSQLEENAPWVCQVVGREARDIARRIQLEDRDKPESEQRIHMHFWLQIGDIWKFHHGILPWDCEDSPIAVSLMTQLPEENFLDEVDACLNRGCRKRLRREIDKLVVSELYSQPRVAVKATQEGLQAGTSFDLLTGYDLSKRADRLRCWKKLQQESPDLIVICPPCCPFSPLQNLNFGRMDPQRAIAIVAEGVQHLEFAMEVYQWQVSRGKLALFEHPAPSRAWEEKCVQKVLSIPGVFRVRADQCEFGLRTRPEEGFHKKATDFMVNSQSMADCLSIRCQGGHRHQQLMGGRAKAAEKYPPALCKAMIEGLKKEWAQNHQQVFVGVLEVFPEDGDVEEDLEREFEKEAKFEDGIGKGVPAPDDGADSEHEEGVNIPRGVSRTDKALIKKLHINLGHPSRDDFARALRMSRAREEVWKFVKNEFRCDVCESKVLSKPARPSVIPQHHETCKTVGVDVVFMPTHDPNRNLPVLNVVDWASCYQTLEPLENTSSKAVWLAFQRSWCRTFGSPQILVIDQGTEFQKDFTERASQAGSLIRTIGARAPWQQGRTERYGGIAKGVLEKVLQQVGPTDLEEWKMCIYAVEQAKNRLFNKSGFSPAQRQLGANIRMPGSLSSEDQYDMALMRGSASQEMQRTLEIKEAAMEAFIRHTTTESIRRAAKARTRPRQDFKQGDVVFVFRKPLPRKGFQVNREGRKATWVGPGTVIMPEGPNVWVSMRGELWKCAREQVRSATPEEDAAYGLLRDELEELQQEISRKASKRGFKDITQWDVPGEAEEDPMEGPSLEPPERRQRVDLGGGGGGGGESSSSSTSSTSSSSDAQSEPGQPEMGKSEAANGPMEASHPEGGGLGHHGGEDPGQAGGDMGHQGEKVPNAPSASSTEAQTREGQNPPLRATGAVPRLSEPRRSDQNYGPVRAPAHPPRLRPYNTTMWTVSTAEEVEEEHVGQQEDFWEFLPEERILVRHHVVARRGSFRPKSSKGCPINTRNLEPSAWSFQQFESGEVRSQKSWWRSQRDSQGPQRFWTGFTQFKLKAKVKAEEVNTTMVASKSSDEVFEKDIKPEEWPGWQVADGEEWNKVASTNAVKALSVEESHEVEKQLKEAGRSQRIMPSRMVRRWKPAELPGEPPSRKSRWCVRGDKDPDLMMLERYAPTATTAVISIAMQTAASMNFRGAVGDLKNAFMQSDRLCRPEGRIFCRQPRGGLPGLNPAQLIEILAGAYGLGDAPAHWRRSLRKVLLELGYVQSSMDPCLFKLMKNGALAGLLIVEVDDILSFGDAYHYQLMEKLQERFKFGKFKYIDQEPEGVGFNGRRIRLKNNNYLIDMQKFIEERLHEVPLAVGRAKEKDSDATEEERSSTRASIGALTWAAKEGRPDCAATASIIASCLNKLKVQDVLDLNRAIREAKKDANLCLKIQPIPIQRLHWGVITDASYANTEGSASQGAFGIVSFDEDLLKCGRGATNLIYWRSGRIHRIVNSTLAAETQSLSRGLSELAWTITVFNDLTTPNFDLREWQQAARSQRLHALVKDNTEEDLKKSLCVVDAKSLFDHLAKDTIGVTEDKRTAIEMQVIRQSMCETGAAIRWVSGMFPSLQQEIFSQTLGSGGTLRLHDASACRVFCRFLTATANEQLREVPEIAEETGKP</sequence>
<dbReference type="Gene3D" id="3.30.420.10">
    <property type="entry name" value="Ribonuclease H-like superfamily/Ribonuclease H"/>
    <property type="match status" value="1"/>
</dbReference>
<keyword evidence="5" id="KW-0175">Coiled coil</keyword>
<evidence type="ECO:0000313" key="10">
    <source>
        <dbReference type="EMBL" id="CAL1137345.1"/>
    </source>
</evidence>
<feature type="region of interest" description="Disordered" evidence="6">
    <location>
        <begin position="1"/>
        <end position="33"/>
    </location>
</feature>
<dbReference type="GO" id="GO:0008270">
    <property type="term" value="F:zinc ion binding"/>
    <property type="evidence" value="ECO:0007669"/>
    <property type="project" value="UniProtKB-KW"/>
</dbReference>